<evidence type="ECO:0000313" key="2">
    <source>
        <dbReference type="Proteomes" id="UP000820669"/>
    </source>
</evidence>
<name>A0ABX1SCB4_9PSEU</name>
<accession>A0ABX1SCB4</accession>
<comment type="caution">
    <text evidence="1">The sequence shown here is derived from an EMBL/GenBank/DDBJ whole genome shotgun (WGS) entry which is preliminary data.</text>
</comment>
<dbReference type="InterPro" id="IPR036388">
    <property type="entry name" value="WH-like_DNA-bd_sf"/>
</dbReference>
<gene>
    <name evidence="1" type="ORF">HF526_14200</name>
</gene>
<protein>
    <submittedName>
        <fullName evidence="1">GntR family transcriptional regulator</fullName>
    </submittedName>
</protein>
<reference evidence="1 2" key="1">
    <citation type="submission" date="2020-04" db="EMBL/GenBank/DDBJ databases">
        <authorList>
            <person name="Klaysubun C."/>
            <person name="Duangmal K."/>
            <person name="Lipun K."/>
        </authorList>
    </citation>
    <scope>NUCLEOTIDE SEQUENCE [LARGE SCALE GENOMIC DNA]</scope>
    <source>
        <strain evidence="1 2">K10HN5</strain>
    </source>
</reference>
<dbReference type="SUPFAM" id="SSF46785">
    <property type="entry name" value="Winged helix' DNA-binding domain"/>
    <property type="match status" value="1"/>
</dbReference>
<dbReference type="Gene3D" id="1.10.10.10">
    <property type="entry name" value="Winged helix-like DNA-binding domain superfamily/Winged helix DNA-binding domain"/>
    <property type="match status" value="1"/>
</dbReference>
<keyword evidence="2" id="KW-1185">Reference proteome</keyword>
<evidence type="ECO:0000313" key="1">
    <source>
        <dbReference type="EMBL" id="NMH98452.1"/>
    </source>
</evidence>
<dbReference type="Proteomes" id="UP000820669">
    <property type="component" value="Unassembled WGS sequence"/>
</dbReference>
<organism evidence="1 2">
    <name type="scientific">Pseudonocardia acidicola</name>
    <dbReference type="NCBI Taxonomy" id="2724939"/>
    <lineage>
        <taxon>Bacteria</taxon>
        <taxon>Bacillati</taxon>
        <taxon>Actinomycetota</taxon>
        <taxon>Actinomycetes</taxon>
        <taxon>Pseudonocardiales</taxon>
        <taxon>Pseudonocardiaceae</taxon>
        <taxon>Pseudonocardia</taxon>
    </lineage>
</organism>
<sequence>MQSRRPGCQRQLKERYSVSAGTANRAAAELTSLGLVTASRGRRALVSGRRAACTWCGRDSKRCG</sequence>
<dbReference type="EMBL" id="JAAXLA010000023">
    <property type="protein sequence ID" value="NMH98452.1"/>
    <property type="molecule type" value="Genomic_DNA"/>
</dbReference>
<dbReference type="InterPro" id="IPR036390">
    <property type="entry name" value="WH_DNA-bd_sf"/>
</dbReference>
<proteinExistence type="predicted"/>